<dbReference type="AlphaFoldDB" id="A0A1I8FDJ2"/>
<name>A0A1I8FDJ2_9PLAT</name>
<sequence length="384" mass="42021">MPYALKSSGVGLGLLLLVLISVITDYSVNLIIIGGALSNTMTYQEMVRVAYGKPGYILITVMQAVYPFIAMVSYNVIIGDTLTKNHRTHQVANTVLSDRNFTVFLATVAILIPLSLYKNIAKLTKTSLLSTGIICLILVSITIRAPVYAAQVVPSEYQWTFANSRIPQAIGIMAFAFMCQHNTYLCFHSLQRRSLERWALVVHLAVGFAMLASSLFGLIGFASFATGVQGDILENYCPRDDLINVSRLLFAVTIMLTYPMECFVVREVVENYFFQHPPPLWRHILLTTGIVALAYLVSMTNLGVLTAAPLAYILPPLCVMRLQNEPFFRMPNLPMLATAAFGIVVAVSGLIVVAMELAEGGALLGGLRDALLLGNSTRLARAYG</sequence>
<evidence type="ECO:0000256" key="10">
    <source>
        <dbReference type="ARBA" id="ARBA00041723"/>
    </source>
</evidence>
<accession>A0A1I8FDJ2</accession>
<dbReference type="PANTHER" id="PTHR22950:SF458">
    <property type="entry name" value="SODIUM-COUPLED NEUTRAL AMINO ACID TRANSPORTER 11-RELATED"/>
    <property type="match status" value="1"/>
</dbReference>
<keyword evidence="13" id="KW-1185">Reference proteome</keyword>
<evidence type="ECO:0000256" key="8">
    <source>
        <dbReference type="ARBA" id="ARBA00037101"/>
    </source>
</evidence>
<feature type="transmembrane region" description="Helical" evidence="11">
    <location>
        <begin position="199"/>
        <end position="225"/>
    </location>
</feature>
<feature type="transmembrane region" description="Helical" evidence="11">
    <location>
        <begin position="128"/>
        <end position="149"/>
    </location>
</feature>
<feature type="transmembrane region" description="Helical" evidence="11">
    <location>
        <begin position="333"/>
        <end position="358"/>
    </location>
</feature>
<organism evidence="13 14">
    <name type="scientific">Macrostomum lignano</name>
    <dbReference type="NCBI Taxonomy" id="282301"/>
    <lineage>
        <taxon>Eukaryota</taxon>
        <taxon>Metazoa</taxon>
        <taxon>Spiralia</taxon>
        <taxon>Lophotrochozoa</taxon>
        <taxon>Platyhelminthes</taxon>
        <taxon>Rhabditophora</taxon>
        <taxon>Macrostomorpha</taxon>
        <taxon>Macrostomida</taxon>
        <taxon>Macrostomidae</taxon>
        <taxon>Macrostomum</taxon>
    </lineage>
</organism>
<dbReference type="GO" id="GO:0015179">
    <property type="term" value="F:L-amino acid transmembrane transporter activity"/>
    <property type="evidence" value="ECO:0007669"/>
    <property type="project" value="TreeGrafter"/>
</dbReference>
<keyword evidence="3" id="KW-0813">Transport</keyword>
<evidence type="ECO:0000313" key="13">
    <source>
        <dbReference type="Proteomes" id="UP000095280"/>
    </source>
</evidence>
<feature type="transmembrane region" description="Helical" evidence="11">
    <location>
        <begin position="12"/>
        <end position="35"/>
    </location>
</feature>
<evidence type="ECO:0000256" key="1">
    <source>
        <dbReference type="ARBA" id="ARBA00004141"/>
    </source>
</evidence>
<dbReference type="GO" id="GO:0016020">
    <property type="term" value="C:membrane"/>
    <property type="evidence" value="ECO:0007669"/>
    <property type="project" value="UniProtKB-SubCell"/>
</dbReference>
<evidence type="ECO:0000256" key="2">
    <source>
        <dbReference type="ARBA" id="ARBA00008066"/>
    </source>
</evidence>
<feature type="transmembrane region" description="Helical" evidence="11">
    <location>
        <begin position="169"/>
        <end position="187"/>
    </location>
</feature>
<evidence type="ECO:0000256" key="7">
    <source>
        <dbReference type="ARBA" id="ARBA00023136"/>
    </source>
</evidence>
<evidence type="ECO:0000313" key="14">
    <source>
        <dbReference type="WBParaSite" id="maker-unitig_30508-snap-gene-0.2-mRNA-1"/>
    </source>
</evidence>
<keyword evidence="7 11" id="KW-0472">Membrane</keyword>
<feature type="transmembrane region" description="Helical" evidence="11">
    <location>
        <begin position="56"/>
        <end position="79"/>
    </location>
</feature>
<feature type="domain" description="Amino acid transporter transmembrane" evidence="12">
    <location>
        <begin position="1"/>
        <end position="353"/>
    </location>
</feature>
<feature type="transmembrane region" description="Helical" evidence="11">
    <location>
        <begin position="99"/>
        <end position="116"/>
    </location>
</feature>
<evidence type="ECO:0000259" key="12">
    <source>
        <dbReference type="Pfam" id="PF01490"/>
    </source>
</evidence>
<comment type="function">
    <text evidence="8">Putative sodium-dependent amino acid/proton antiporter.</text>
</comment>
<evidence type="ECO:0000256" key="11">
    <source>
        <dbReference type="SAM" id="Phobius"/>
    </source>
</evidence>
<dbReference type="Proteomes" id="UP000095280">
    <property type="component" value="Unplaced"/>
</dbReference>
<reference evidence="14" key="1">
    <citation type="submission" date="2016-11" db="UniProtKB">
        <authorList>
            <consortium name="WormBaseParasite"/>
        </authorList>
    </citation>
    <scope>IDENTIFICATION</scope>
</reference>
<evidence type="ECO:0000256" key="3">
    <source>
        <dbReference type="ARBA" id="ARBA00022448"/>
    </source>
</evidence>
<protein>
    <recommendedName>
        <fullName evidence="9">Putative sodium-coupled neutral amino acid transporter 11</fullName>
    </recommendedName>
    <alternativeName>
        <fullName evidence="10">Solute carrier family 38 member 11</fullName>
    </alternativeName>
</protein>
<keyword evidence="5" id="KW-0029">Amino-acid transport</keyword>
<comment type="similarity">
    <text evidence="2">Belongs to the amino acid/polyamine transporter 2 family.</text>
</comment>
<keyword evidence="4 11" id="KW-0812">Transmembrane</keyword>
<keyword evidence="6 11" id="KW-1133">Transmembrane helix</keyword>
<comment type="subcellular location">
    <subcellularLocation>
        <location evidence="1">Membrane</location>
        <topology evidence="1">Multi-pass membrane protein</topology>
    </subcellularLocation>
</comment>
<evidence type="ECO:0000256" key="4">
    <source>
        <dbReference type="ARBA" id="ARBA00022692"/>
    </source>
</evidence>
<evidence type="ECO:0000256" key="6">
    <source>
        <dbReference type="ARBA" id="ARBA00022989"/>
    </source>
</evidence>
<proteinExistence type="inferred from homology"/>
<feature type="transmembrane region" description="Helical" evidence="11">
    <location>
        <begin position="245"/>
        <end position="264"/>
    </location>
</feature>
<dbReference type="PANTHER" id="PTHR22950">
    <property type="entry name" value="AMINO ACID TRANSPORTER"/>
    <property type="match status" value="1"/>
</dbReference>
<dbReference type="InterPro" id="IPR013057">
    <property type="entry name" value="AA_transpt_TM"/>
</dbReference>
<dbReference type="Pfam" id="PF01490">
    <property type="entry name" value="Aa_trans"/>
    <property type="match status" value="1"/>
</dbReference>
<feature type="transmembrane region" description="Helical" evidence="11">
    <location>
        <begin position="284"/>
        <end position="313"/>
    </location>
</feature>
<evidence type="ECO:0000256" key="5">
    <source>
        <dbReference type="ARBA" id="ARBA00022970"/>
    </source>
</evidence>
<dbReference type="WBParaSite" id="maker-unitig_30508-snap-gene-0.2-mRNA-1">
    <property type="protein sequence ID" value="maker-unitig_30508-snap-gene-0.2-mRNA-1"/>
    <property type="gene ID" value="maker-unitig_30508-snap-gene-0.2"/>
</dbReference>
<evidence type="ECO:0000256" key="9">
    <source>
        <dbReference type="ARBA" id="ARBA00040814"/>
    </source>
</evidence>